<protein>
    <recommendedName>
        <fullName evidence="1">Xylose isomerase-like TIM barrel domain-containing protein</fullName>
    </recommendedName>
</protein>
<dbReference type="SUPFAM" id="SSF51658">
    <property type="entry name" value="Xylose isomerase-like"/>
    <property type="match status" value="1"/>
</dbReference>
<comment type="caution">
    <text evidence="2">The sequence shown here is derived from an EMBL/GenBank/DDBJ whole genome shotgun (WGS) entry which is preliminary data.</text>
</comment>
<dbReference type="InterPro" id="IPR013022">
    <property type="entry name" value="Xyl_isomerase-like_TIM-brl"/>
</dbReference>
<sequence length="254" mass="29837">MKNNIFVSDLIFYNDTKEETLNFIEMYDLKNLEFFLEPRDFNHTEKFNFLIKHAKLENVSFHGPYRFFNIDCSNILWEELKLNFVEALICCKKNNGEFLVLHTNEAKRKDSSKKEIEKKLDELLLLGKEIGVQILVENVGIGKNMIYSQKEFEKLVLQKNLKVLIDIGHLLANKWNLDEILETLKNNIIAYHIHSNDGEKDLHQSIFHGTFNGDEILKKILLETPNSKLVLEYSPITDKKILLDDLKRIKEIQI</sequence>
<evidence type="ECO:0000259" key="1">
    <source>
        <dbReference type="Pfam" id="PF01261"/>
    </source>
</evidence>
<feature type="domain" description="Xylose isomerase-like TIM barrel" evidence="1">
    <location>
        <begin position="22"/>
        <end position="250"/>
    </location>
</feature>
<dbReference type="Gene3D" id="3.20.20.150">
    <property type="entry name" value="Divalent-metal-dependent TIM barrel enzymes"/>
    <property type="match status" value="1"/>
</dbReference>
<dbReference type="InterPro" id="IPR036237">
    <property type="entry name" value="Xyl_isomerase-like_sf"/>
</dbReference>
<organism evidence="2 3">
    <name type="scientific">Cetobacterium somerae ATCC BAA-474</name>
    <dbReference type="NCBI Taxonomy" id="1319815"/>
    <lineage>
        <taxon>Bacteria</taxon>
        <taxon>Fusobacteriati</taxon>
        <taxon>Fusobacteriota</taxon>
        <taxon>Fusobacteriia</taxon>
        <taxon>Fusobacteriales</taxon>
        <taxon>Fusobacteriaceae</taxon>
        <taxon>Cetobacterium</taxon>
    </lineage>
</organism>
<proteinExistence type="predicted"/>
<reference evidence="2 3" key="1">
    <citation type="submission" date="2013-08" db="EMBL/GenBank/DDBJ databases">
        <authorList>
            <person name="Weinstock G."/>
            <person name="Sodergren E."/>
            <person name="Wylie T."/>
            <person name="Fulton L."/>
            <person name="Fulton R."/>
            <person name="Fronick C."/>
            <person name="O'Laughlin M."/>
            <person name="Godfrey J."/>
            <person name="Miner T."/>
            <person name="Herter B."/>
            <person name="Appelbaum E."/>
            <person name="Cordes M."/>
            <person name="Lek S."/>
            <person name="Wollam A."/>
            <person name="Pepin K.H."/>
            <person name="Palsikar V.B."/>
            <person name="Mitreva M."/>
            <person name="Wilson R.K."/>
        </authorList>
    </citation>
    <scope>NUCLEOTIDE SEQUENCE [LARGE SCALE GENOMIC DNA]</scope>
    <source>
        <strain evidence="2 3">ATCC BAA-474</strain>
    </source>
</reference>
<dbReference type="HOGENOM" id="CLU_050006_7_3_0"/>
<dbReference type="Pfam" id="PF01261">
    <property type="entry name" value="AP_endonuc_2"/>
    <property type="match status" value="1"/>
</dbReference>
<dbReference type="AlphaFoldDB" id="U7V9K4"/>
<dbReference type="STRING" id="1319815.HMPREF0202_01910"/>
<evidence type="ECO:0000313" key="3">
    <source>
        <dbReference type="Proteomes" id="UP000017081"/>
    </source>
</evidence>
<dbReference type="Proteomes" id="UP000017081">
    <property type="component" value="Unassembled WGS sequence"/>
</dbReference>
<name>U7V9K4_9FUSO</name>
<dbReference type="EMBL" id="AXZF01000075">
    <property type="protein sequence ID" value="ERT68200.1"/>
    <property type="molecule type" value="Genomic_DNA"/>
</dbReference>
<gene>
    <name evidence="2" type="ORF">HMPREF0202_01910</name>
</gene>
<dbReference type="eggNOG" id="COG1082">
    <property type="taxonomic scope" value="Bacteria"/>
</dbReference>
<keyword evidence="3" id="KW-1185">Reference proteome</keyword>
<dbReference type="RefSeq" id="WP_023051444.1">
    <property type="nucleotide sequence ID" value="NZ_CP173063.2"/>
</dbReference>
<evidence type="ECO:0000313" key="2">
    <source>
        <dbReference type="EMBL" id="ERT68200.1"/>
    </source>
</evidence>
<accession>U7V9K4</accession>